<sequence>MQRKETALSIIHSVKHPSRIKNIAALSILSLLWCYMVIHAWSDISWHDKGDIIILSGNIVVFFTYLIILIISIIRALNKPTELSILPDEIQINGRTILAKEIKVIINMGYFRPVIGIKPIGKMVVPVKLCFRFLENGDQGIADIKGWAAANKIKMVNRDFMTWL</sequence>
<dbReference type="RefSeq" id="WP_091182616.1">
    <property type="nucleotide sequence ID" value="NZ_FOMT01000001.1"/>
</dbReference>
<gene>
    <name evidence="2" type="ORF">SAMN05216378_1394</name>
</gene>
<keyword evidence="1" id="KW-1133">Transmembrane helix</keyword>
<dbReference type="EMBL" id="FOMT01000001">
    <property type="protein sequence ID" value="SFD77960.1"/>
    <property type="molecule type" value="Genomic_DNA"/>
</dbReference>
<keyword evidence="1" id="KW-0472">Membrane</keyword>
<organism evidence="2 3">
    <name type="scientific">Paenibacillus catalpae</name>
    <dbReference type="NCBI Taxonomy" id="1045775"/>
    <lineage>
        <taxon>Bacteria</taxon>
        <taxon>Bacillati</taxon>
        <taxon>Bacillota</taxon>
        <taxon>Bacilli</taxon>
        <taxon>Bacillales</taxon>
        <taxon>Paenibacillaceae</taxon>
        <taxon>Paenibacillus</taxon>
    </lineage>
</organism>
<dbReference type="Proteomes" id="UP000198855">
    <property type="component" value="Unassembled WGS sequence"/>
</dbReference>
<dbReference type="STRING" id="1045775.SAMN05216378_1394"/>
<accession>A0A1I1VC11</accession>
<proteinExistence type="predicted"/>
<evidence type="ECO:0000313" key="3">
    <source>
        <dbReference type="Proteomes" id="UP000198855"/>
    </source>
</evidence>
<dbReference type="AlphaFoldDB" id="A0A1I1VC11"/>
<protein>
    <submittedName>
        <fullName evidence="2">Uncharacterized protein</fullName>
    </submittedName>
</protein>
<feature type="transmembrane region" description="Helical" evidence="1">
    <location>
        <begin position="53"/>
        <end position="74"/>
    </location>
</feature>
<evidence type="ECO:0000256" key="1">
    <source>
        <dbReference type="SAM" id="Phobius"/>
    </source>
</evidence>
<evidence type="ECO:0000313" key="2">
    <source>
        <dbReference type="EMBL" id="SFD77960.1"/>
    </source>
</evidence>
<dbReference type="OrthoDB" id="2666190at2"/>
<reference evidence="3" key="1">
    <citation type="submission" date="2016-10" db="EMBL/GenBank/DDBJ databases">
        <authorList>
            <person name="Varghese N."/>
            <person name="Submissions S."/>
        </authorList>
    </citation>
    <scope>NUCLEOTIDE SEQUENCE [LARGE SCALE GENOMIC DNA]</scope>
    <source>
        <strain evidence="3">CGMCC 1.10784</strain>
    </source>
</reference>
<keyword evidence="3" id="KW-1185">Reference proteome</keyword>
<keyword evidence="1" id="KW-0812">Transmembrane</keyword>
<feature type="transmembrane region" description="Helical" evidence="1">
    <location>
        <begin position="20"/>
        <end position="41"/>
    </location>
</feature>
<name>A0A1I1VC11_9BACL</name>